<dbReference type="AlphaFoldDB" id="A0A6A4WXB1"/>
<protein>
    <submittedName>
        <fullName evidence="3">DEP domain-containing protein 1B</fullName>
    </submittedName>
</protein>
<organism evidence="3 4">
    <name type="scientific">Amphibalanus amphitrite</name>
    <name type="common">Striped barnacle</name>
    <name type="synonym">Balanus amphitrite</name>
    <dbReference type="NCBI Taxonomy" id="1232801"/>
    <lineage>
        <taxon>Eukaryota</taxon>
        <taxon>Metazoa</taxon>
        <taxon>Ecdysozoa</taxon>
        <taxon>Arthropoda</taxon>
        <taxon>Crustacea</taxon>
        <taxon>Multicrustacea</taxon>
        <taxon>Cirripedia</taxon>
        <taxon>Thoracica</taxon>
        <taxon>Thoracicalcarea</taxon>
        <taxon>Balanomorpha</taxon>
        <taxon>Balanoidea</taxon>
        <taxon>Balanidae</taxon>
        <taxon>Amphibalaninae</taxon>
        <taxon>Amphibalanus</taxon>
    </lineage>
</organism>
<dbReference type="InterPro" id="IPR036388">
    <property type="entry name" value="WH-like_DNA-bd_sf"/>
</dbReference>
<feature type="region of interest" description="Disordered" evidence="1">
    <location>
        <begin position="574"/>
        <end position="596"/>
    </location>
</feature>
<feature type="compositionally biased region" description="Polar residues" evidence="1">
    <location>
        <begin position="493"/>
        <end position="510"/>
    </location>
</feature>
<accession>A0A6A4WXB1</accession>
<feature type="region of interest" description="Disordered" evidence="1">
    <location>
        <begin position="278"/>
        <end position="303"/>
    </location>
</feature>
<dbReference type="PROSITE" id="PS50186">
    <property type="entry name" value="DEP"/>
    <property type="match status" value="1"/>
</dbReference>
<comment type="caution">
    <text evidence="3">The sequence shown here is derived from an EMBL/GenBank/DDBJ whole genome shotgun (WGS) entry which is preliminary data.</text>
</comment>
<feature type="region of interest" description="Disordered" evidence="1">
    <location>
        <begin position="482"/>
        <end position="510"/>
    </location>
</feature>
<dbReference type="Proteomes" id="UP000440578">
    <property type="component" value="Unassembled WGS sequence"/>
</dbReference>
<dbReference type="OrthoDB" id="524326at2759"/>
<dbReference type="InterPro" id="IPR000591">
    <property type="entry name" value="DEP_dom"/>
</dbReference>
<proteinExistence type="predicted"/>
<reference evidence="3 4" key="1">
    <citation type="submission" date="2019-07" db="EMBL/GenBank/DDBJ databases">
        <title>Draft genome assembly of a fouling barnacle, Amphibalanus amphitrite (Darwin, 1854): The first reference genome for Thecostraca.</title>
        <authorList>
            <person name="Kim W."/>
        </authorList>
    </citation>
    <scope>NUCLEOTIDE SEQUENCE [LARGE SCALE GENOMIC DNA]</scope>
    <source>
        <strain evidence="3">SNU_AA5</strain>
        <tissue evidence="3">Soma without cirri and trophi</tissue>
    </source>
</reference>
<feature type="region of interest" description="Disordered" evidence="1">
    <location>
        <begin position="95"/>
        <end position="140"/>
    </location>
</feature>
<name>A0A6A4WXB1_AMPAM</name>
<dbReference type="PANTHER" id="PTHR16206:SF4">
    <property type="entry name" value="PROTEIN LET-99"/>
    <property type="match status" value="1"/>
</dbReference>
<dbReference type="SUPFAM" id="SSF46785">
    <property type="entry name" value="Winged helix' DNA-binding domain"/>
    <property type="match status" value="1"/>
</dbReference>
<evidence type="ECO:0000259" key="2">
    <source>
        <dbReference type="PROSITE" id="PS50186"/>
    </source>
</evidence>
<evidence type="ECO:0000313" key="4">
    <source>
        <dbReference type="Proteomes" id="UP000440578"/>
    </source>
</evidence>
<feature type="domain" description="DEP" evidence="2">
    <location>
        <begin position="28"/>
        <end position="114"/>
    </location>
</feature>
<evidence type="ECO:0000313" key="3">
    <source>
        <dbReference type="EMBL" id="KAF0308300.1"/>
    </source>
</evidence>
<feature type="compositionally biased region" description="Pro residues" evidence="1">
    <location>
        <begin position="113"/>
        <end position="138"/>
    </location>
</feature>
<dbReference type="PANTHER" id="PTHR16206">
    <property type="entry name" value="DEP DOMAIN-CONTAINING"/>
    <property type="match status" value="1"/>
</dbReference>
<feature type="compositionally biased region" description="Low complexity" evidence="1">
    <location>
        <begin position="574"/>
        <end position="593"/>
    </location>
</feature>
<gene>
    <name evidence="3" type="primary">Depdc1b</name>
    <name evidence="3" type="ORF">FJT64_020422</name>
</gene>
<sequence length="1024" mass="111675">MESNNLGSTEGDGPYKATQLWREAVRGFREGMVLQRHWRNLRYHERCFTGAAAVSWLHRYLAGHALFSANVSREQTVRLLAKFVQAGIIQEVRGRRGTAPPEFKDDGRLYRASPPPCTEEPPQQHQPPPPPPPLPLPQCRPVMRAPTAAEVDSVWSATLLSRLETVLDATVVDIVPAGCVVPAWIRHNTERVTQSGLVQPLPDAPPSLPRWLIMAMKTLANWPEARQMPELPQDYVDFQLDVFRVIREYFAALPFPLVPHELYESLVGALLRAEQRDRQLRDQQEQEQQQAQRRRQSTAPAGSVENLLLMMSPAPVTPRPPADTPLLGSAAADGRYRDFKEDSLFASPAPVTPAGQSVARLRGRLMRLGVGAGAAVPAAAVDAADTTEDDVFATPDEEPRRRPRAASFLRAIADGKENCPPAERDQERFCEAVFRPPVEAAPGQPPARLPTVPTLSTVSLPVAGFFPSTSSLQPARYVPTASLQPPARPYSLSAASPHSLQASSADSSPAQLSLTSGEYYLTSSRLEPAPSDASVQSAGRLSTGRPRRSVASIHSVGSAASLSSARLSVSGLSQASPLAGDSSRGSDSAVGSSLASERPADTCLETVFGATGPVTRLIPQRSVEALHLPASRPGSRLSEAAPGSSESLSSRGRAPGVAPAAIRRHQLRDDSLSRSLRRLKEKRRDKQEQRRRREQAAEQPPPAAAAAVLGRRLRRPAAPAASALKAARVLGLAVEQVEQVCPPPPPVPARAAPVWRGPAALRVWQRRSVADPSRVSQPLSPLQQAARQRHSVVGRDYENLRDLSRLMAEPAPPPAGPPPPKPARAPYQGRFRATPCKRVPLLAPGAAPSSPGTQGNWWHALPMVSTFADRILRAASAEQADPELERRLVSYLLEHQAEILAPPGHVRDAVAERLRQRPRETVQYEEDTDQITFCQRVTAEQYDQERRGTSGSLLSLLDTIIGDTRMSKKDKIKRLRQFREVYPDVYALRLAEADQQLAADPRRTRSLFAAGSLTSLVRSKSLRF</sequence>
<feature type="region of interest" description="Disordered" evidence="1">
    <location>
        <begin position="526"/>
        <end position="549"/>
    </location>
</feature>
<dbReference type="Pfam" id="PF00610">
    <property type="entry name" value="DEP"/>
    <property type="match status" value="1"/>
</dbReference>
<feature type="region of interest" description="Disordered" evidence="1">
    <location>
        <begin position="627"/>
        <end position="705"/>
    </location>
</feature>
<dbReference type="GO" id="GO:0035556">
    <property type="term" value="P:intracellular signal transduction"/>
    <property type="evidence" value="ECO:0007669"/>
    <property type="project" value="InterPro"/>
</dbReference>
<dbReference type="EMBL" id="VIIS01000495">
    <property type="protein sequence ID" value="KAF0308300.1"/>
    <property type="molecule type" value="Genomic_DNA"/>
</dbReference>
<dbReference type="Gene3D" id="1.10.10.10">
    <property type="entry name" value="Winged helix-like DNA-binding domain superfamily/Winged helix DNA-binding domain"/>
    <property type="match status" value="1"/>
</dbReference>
<evidence type="ECO:0000256" key="1">
    <source>
        <dbReference type="SAM" id="MobiDB-lite"/>
    </source>
</evidence>
<feature type="compositionally biased region" description="Polar residues" evidence="1">
    <location>
        <begin position="774"/>
        <end position="786"/>
    </location>
</feature>
<dbReference type="SMART" id="SM00049">
    <property type="entry name" value="DEP"/>
    <property type="match status" value="1"/>
</dbReference>
<feature type="region of interest" description="Disordered" evidence="1">
    <location>
        <begin position="772"/>
        <end position="791"/>
    </location>
</feature>
<dbReference type="InterPro" id="IPR036390">
    <property type="entry name" value="WH_DNA-bd_sf"/>
</dbReference>
<keyword evidence="4" id="KW-1185">Reference proteome</keyword>